<reference evidence="2 3" key="1">
    <citation type="submission" date="2018-12" db="EMBL/GenBank/DDBJ databases">
        <authorList>
            <person name="Feng G."/>
            <person name="Zhu H."/>
        </authorList>
    </citation>
    <scope>NUCLEOTIDE SEQUENCE [LARGE SCALE GENOMIC DNA]</scope>
    <source>
        <strain evidence="2 3">9PBR-2</strain>
    </source>
</reference>
<proteinExistence type="predicted"/>
<keyword evidence="3" id="KW-1185">Reference proteome</keyword>
<dbReference type="InterPro" id="IPR039440">
    <property type="entry name" value="DUF3850"/>
</dbReference>
<dbReference type="InterPro" id="IPR015947">
    <property type="entry name" value="PUA-like_sf"/>
</dbReference>
<gene>
    <name evidence="2" type="ORF">EI290_16140</name>
</gene>
<accession>A0A428JCQ5</accession>
<dbReference type="AlphaFoldDB" id="A0A428JCQ5"/>
<protein>
    <submittedName>
        <fullName evidence="2">DUF3850 domain-containing protein</fullName>
    </submittedName>
</protein>
<sequence length="163" mass="18916">MSYAEPTTHDLKCWPEYFEAVADGRKSFELREDDRGYLEGDTLLLREYNPNTNTYTGREIRRLVTYILRSTHFNPIGFGLRRQYVVMGLAPVWVSVEEQLPEVQGYGISAAVLAVENTGAQVIVSYDHRWKRWIGLDYEPHITYWQHLGPLPGTNPVQENREL</sequence>
<name>A0A428JCQ5_9BACT</name>
<dbReference type="OrthoDB" id="1700487at2"/>
<dbReference type="Proteomes" id="UP000280066">
    <property type="component" value="Unassembled WGS sequence"/>
</dbReference>
<evidence type="ECO:0000313" key="3">
    <source>
        <dbReference type="Proteomes" id="UP000280066"/>
    </source>
</evidence>
<evidence type="ECO:0000259" key="1">
    <source>
        <dbReference type="Pfam" id="PF12961"/>
    </source>
</evidence>
<dbReference type="RefSeq" id="WP_125432497.1">
    <property type="nucleotide sequence ID" value="NZ_RWIS01000011.1"/>
</dbReference>
<organism evidence="2 3">
    <name type="scientific">Hymenobacter metallilatus</name>
    <dbReference type="NCBI Taxonomy" id="2493666"/>
    <lineage>
        <taxon>Bacteria</taxon>
        <taxon>Pseudomonadati</taxon>
        <taxon>Bacteroidota</taxon>
        <taxon>Cytophagia</taxon>
        <taxon>Cytophagales</taxon>
        <taxon>Hymenobacteraceae</taxon>
        <taxon>Hymenobacter</taxon>
    </lineage>
</organism>
<dbReference type="Pfam" id="PF12961">
    <property type="entry name" value="DUF3850"/>
    <property type="match status" value="1"/>
</dbReference>
<dbReference type="EMBL" id="RWIS01000011">
    <property type="protein sequence ID" value="RSK29864.1"/>
    <property type="molecule type" value="Genomic_DNA"/>
</dbReference>
<comment type="caution">
    <text evidence="2">The sequence shown here is derived from an EMBL/GenBank/DDBJ whole genome shotgun (WGS) entry which is preliminary data.</text>
</comment>
<dbReference type="Gene3D" id="2.30.130.30">
    <property type="entry name" value="Hypothetical protein"/>
    <property type="match status" value="1"/>
</dbReference>
<evidence type="ECO:0000313" key="2">
    <source>
        <dbReference type="EMBL" id="RSK29864.1"/>
    </source>
</evidence>
<feature type="domain" description="DUF3850" evidence="1">
    <location>
        <begin position="8"/>
        <end position="89"/>
    </location>
</feature>
<dbReference type="SUPFAM" id="SSF88697">
    <property type="entry name" value="PUA domain-like"/>
    <property type="match status" value="1"/>
</dbReference>